<accession>A0A0R1KU52</accession>
<dbReference type="EMBL" id="AZEA01000027">
    <property type="protein sequence ID" value="KRK87019.1"/>
    <property type="molecule type" value="Genomic_DNA"/>
</dbReference>
<name>A0A0R1KU52_9LACO</name>
<dbReference type="PATRIC" id="fig|1423808.3.peg.1501"/>
<dbReference type="AlphaFoldDB" id="A0A0R1KU52"/>
<comment type="caution">
    <text evidence="1">The sequence shown here is derived from an EMBL/GenBank/DDBJ whole genome shotgun (WGS) entry which is preliminary data.</text>
</comment>
<organism evidence="1 2">
    <name type="scientific">Lentilactobacillus sunkii DSM 19904</name>
    <dbReference type="NCBI Taxonomy" id="1423808"/>
    <lineage>
        <taxon>Bacteria</taxon>
        <taxon>Bacillati</taxon>
        <taxon>Bacillota</taxon>
        <taxon>Bacilli</taxon>
        <taxon>Lactobacillales</taxon>
        <taxon>Lactobacillaceae</taxon>
        <taxon>Lentilactobacillus</taxon>
    </lineage>
</organism>
<keyword evidence="2" id="KW-1185">Reference proteome</keyword>
<gene>
    <name evidence="1" type="ORF">FD17_GL001480</name>
</gene>
<evidence type="ECO:0000313" key="1">
    <source>
        <dbReference type="EMBL" id="KRK87019.1"/>
    </source>
</evidence>
<reference evidence="1 2" key="1">
    <citation type="journal article" date="2015" name="Genome Announc.">
        <title>Expanding the biotechnology potential of lactobacilli through comparative genomics of 213 strains and associated genera.</title>
        <authorList>
            <person name="Sun Z."/>
            <person name="Harris H.M."/>
            <person name="McCann A."/>
            <person name="Guo C."/>
            <person name="Argimon S."/>
            <person name="Zhang W."/>
            <person name="Yang X."/>
            <person name="Jeffery I.B."/>
            <person name="Cooney J.C."/>
            <person name="Kagawa T.F."/>
            <person name="Liu W."/>
            <person name="Song Y."/>
            <person name="Salvetti E."/>
            <person name="Wrobel A."/>
            <person name="Rasinkangas P."/>
            <person name="Parkhill J."/>
            <person name="Rea M.C."/>
            <person name="O'Sullivan O."/>
            <person name="Ritari J."/>
            <person name="Douillard F.P."/>
            <person name="Paul Ross R."/>
            <person name="Yang R."/>
            <person name="Briner A.E."/>
            <person name="Felis G.E."/>
            <person name="de Vos W.M."/>
            <person name="Barrangou R."/>
            <person name="Klaenhammer T.R."/>
            <person name="Caufield P.W."/>
            <person name="Cui Y."/>
            <person name="Zhang H."/>
            <person name="O'Toole P.W."/>
        </authorList>
    </citation>
    <scope>NUCLEOTIDE SEQUENCE [LARGE SCALE GENOMIC DNA]</scope>
    <source>
        <strain evidence="1 2">DSM 19904</strain>
    </source>
</reference>
<proteinExistence type="predicted"/>
<protein>
    <submittedName>
        <fullName evidence="1">Uncharacterized protein</fullName>
    </submittedName>
</protein>
<sequence>MESIGNFLNIFYRNVPVFRLPAHDCRLSAIKGLTVIAKPINENTFKGKRITMII</sequence>
<dbReference type="Proteomes" id="UP000051581">
    <property type="component" value="Unassembled WGS sequence"/>
</dbReference>
<evidence type="ECO:0000313" key="2">
    <source>
        <dbReference type="Proteomes" id="UP000051581"/>
    </source>
</evidence>